<name>A0A2H0XUI8_UNCSA</name>
<evidence type="ECO:0000259" key="15">
    <source>
        <dbReference type="Pfam" id="PF01326"/>
    </source>
</evidence>
<dbReference type="GO" id="GO:0008986">
    <property type="term" value="F:pyruvate, water dikinase activity"/>
    <property type="evidence" value="ECO:0007669"/>
    <property type="project" value="UniProtKB-EC"/>
</dbReference>
<evidence type="ECO:0000256" key="9">
    <source>
        <dbReference type="ARBA" id="ARBA00022741"/>
    </source>
</evidence>
<organism evidence="16 17">
    <name type="scientific">Candidatus Saganbacteria bacterium CG08_land_8_20_14_0_20_45_16</name>
    <dbReference type="NCBI Taxonomy" id="2014293"/>
    <lineage>
        <taxon>Bacteria</taxon>
        <taxon>Bacillati</taxon>
        <taxon>Saganbacteria</taxon>
    </lineage>
</organism>
<dbReference type="InterPro" id="IPR013815">
    <property type="entry name" value="ATP_grasp_subdomain_1"/>
</dbReference>
<keyword evidence="12" id="KW-0460">Magnesium</keyword>
<evidence type="ECO:0000256" key="14">
    <source>
        <dbReference type="ARBA" id="ARBA00047700"/>
    </source>
</evidence>
<evidence type="ECO:0000256" key="10">
    <source>
        <dbReference type="ARBA" id="ARBA00022777"/>
    </source>
</evidence>
<evidence type="ECO:0000256" key="8">
    <source>
        <dbReference type="ARBA" id="ARBA00022723"/>
    </source>
</evidence>
<proteinExistence type="inferred from homology"/>
<keyword evidence="8" id="KW-0479">Metal-binding</keyword>
<evidence type="ECO:0000256" key="12">
    <source>
        <dbReference type="ARBA" id="ARBA00022842"/>
    </source>
</evidence>
<dbReference type="InterPro" id="IPR006319">
    <property type="entry name" value="PEP_synth"/>
</dbReference>
<evidence type="ECO:0000256" key="4">
    <source>
        <dbReference type="ARBA" id="ARBA00007837"/>
    </source>
</evidence>
<keyword evidence="10" id="KW-0418">Kinase</keyword>
<dbReference type="PANTHER" id="PTHR43030:SF1">
    <property type="entry name" value="PHOSPHOENOLPYRUVATE SYNTHASE"/>
    <property type="match status" value="1"/>
</dbReference>
<evidence type="ECO:0000256" key="6">
    <source>
        <dbReference type="ARBA" id="ARBA00021623"/>
    </source>
</evidence>
<evidence type="ECO:0000313" key="17">
    <source>
        <dbReference type="Proteomes" id="UP000231343"/>
    </source>
</evidence>
<keyword evidence="16" id="KW-0670">Pyruvate</keyword>
<dbReference type="EMBL" id="PEYM01000125">
    <property type="protein sequence ID" value="PIS28620.1"/>
    <property type="molecule type" value="Genomic_DNA"/>
</dbReference>
<comment type="caution">
    <text evidence="16">The sequence shown here is derived from an EMBL/GenBank/DDBJ whole genome shotgun (WGS) entry which is preliminary data.</text>
</comment>
<evidence type="ECO:0000256" key="11">
    <source>
        <dbReference type="ARBA" id="ARBA00022840"/>
    </source>
</evidence>
<dbReference type="Proteomes" id="UP000231343">
    <property type="component" value="Unassembled WGS sequence"/>
</dbReference>
<protein>
    <recommendedName>
        <fullName evidence="6">Phosphoenolpyruvate synthase</fullName>
        <ecNumber evidence="5">2.7.9.2</ecNumber>
    </recommendedName>
    <alternativeName>
        <fullName evidence="13">Pyruvate, water dikinase</fullName>
    </alternativeName>
</protein>
<evidence type="ECO:0000256" key="1">
    <source>
        <dbReference type="ARBA" id="ARBA00001946"/>
    </source>
</evidence>
<keyword evidence="9" id="KW-0547">Nucleotide-binding</keyword>
<dbReference type="PANTHER" id="PTHR43030">
    <property type="entry name" value="PHOSPHOENOLPYRUVATE SYNTHASE"/>
    <property type="match status" value="1"/>
</dbReference>
<dbReference type="Gene3D" id="3.30.1490.20">
    <property type="entry name" value="ATP-grasp fold, A domain"/>
    <property type="match status" value="1"/>
</dbReference>
<comment type="pathway">
    <text evidence="3">Carbohydrate biosynthesis; gluconeogenesis.</text>
</comment>
<keyword evidence="7" id="KW-0808">Transferase</keyword>
<reference evidence="16 17" key="1">
    <citation type="submission" date="2017-09" db="EMBL/GenBank/DDBJ databases">
        <title>Depth-based differentiation of microbial function through sediment-hosted aquifers and enrichment of novel symbionts in the deep terrestrial subsurface.</title>
        <authorList>
            <person name="Probst A.J."/>
            <person name="Ladd B."/>
            <person name="Jarett J.K."/>
            <person name="Geller-Mcgrath D.E."/>
            <person name="Sieber C.M."/>
            <person name="Emerson J.B."/>
            <person name="Anantharaman K."/>
            <person name="Thomas B.C."/>
            <person name="Malmstrom R."/>
            <person name="Stieglmeier M."/>
            <person name="Klingl A."/>
            <person name="Woyke T."/>
            <person name="Ryan C.M."/>
            <person name="Banfield J.F."/>
        </authorList>
    </citation>
    <scope>NUCLEOTIDE SEQUENCE [LARGE SCALE GENOMIC DNA]</scope>
    <source>
        <strain evidence="16">CG08_land_8_20_14_0_20_45_16</strain>
    </source>
</reference>
<evidence type="ECO:0000256" key="2">
    <source>
        <dbReference type="ARBA" id="ARBA00002988"/>
    </source>
</evidence>
<feature type="domain" description="Pyruvate phosphate dikinase AMP/ATP-binding" evidence="15">
    <location>
        <begin position="286"/>
        <end position="656"/>
    </location>
</feature>
<dbReference type="EC" id="2.7.9.2" evidence="5"/>
<dbReference type="AlphaFoldDB" id="A0A2H0XUI8"/>
<dbReference type="SUPFAM" id="SSF56059">
    <property type="entry name" value="Glutathione synthetase ATP-binding domain-like"/>
    <property type="match status" value="1"/>
</dbReference>
<evidence type="ECO:0000256" key="3">
    <source>
        <dbReference type="ARBA" id="ARBA00004742"/>
    </source>
</evidence>
<evidence type="ECO:0000256" key="13">
    <source>
        <dbReference type="ARBA" id="ARBA00033470"/>
    </source>
</evidence>
<dbReference type="Pfam" id="PF01326">
    <property type="entry name" value="PPDK_N"/>
    <property type="match status" value="1"/>
</dbReference>
<sequence>MKASTGIAGLDHVLEHLRLGDNVVWQVDSIASYLHFVTPYIKQALADNKKIVYIRFAQHPPLIKKNPKIKVYELEAEAGFEAFSKEIHDIATAEGEGVFYLFDCLSDLLEAWATDLMIGNFFMVTCPYLFKLDTIAYFAILRNSHSYKTIARIRETTQLLLDVFNFDDKYYVHPLKVWRRYSPTMFLPHVEAGDKFEPIVSSVDTTKLFSYMSSSGSDSAERQLDYWDHLFLDAQGACGKEEEKMFERLSKIILGREKKMSALIKKHLKLEDLLAIKERMIGTGFIGGKALGMLLARKILKDFAKVLEPHDSFYIGSDVFYTYIVENGWWDLWMEQKSEAGYLVKAAELREKILTGKFPEDTKEKFHQLIEYFGQSPIIIRSSSLLEDSFGNAFAGKYESIFCVNQGSPDERYKQFKDIVLQVFASTINEDALQYRLQRGLNEQNEQMALLVQRVSGSHHGDQFFPYMAGVGFSYNTFVWHESMDPKAGMLRLVFGLGTRAVNRVEGDYPRIVALDAPDKKPYVGIDKLKRFSQHEVDLLNIADNQLQTLPLSKITDVDLSMIGERDIEAEKKLKELGLAGSSWVLTFDKLFKETDFVKIMQQILKKLEKQYQYPVDIEFTVNFDLDNELRINLIQCRPLQAKGRTGQVKIPQNIKPENLIFKSSRNFMGGSVEQAIKRLIYVDPKAYGELLMPKKFEVARLIGRLNKTIANQSDLPTLMIGPGRWGTKDPTLGVPVNFAEINNIAVLVELDDPDGGFMPELSFGSHFFLDLVETNIFYVALFMDDEAVSFNQAWIAKLANKLLEIIPEANGYEKAIKVYDFADEEVRLLADLTLQKVVCLK</sequence>
<dbReference type="InterPro" id="IPR002192">
    <property type="entry name" value="PPDK_AMP/ATP-bd"/>
</dbReference>
<comment type="catalytic activity">
    <reaction evidence="14">
        <text>pyruvate + ATP + H2O = phosphoenolpyruvate + AMP + phosphate + 2 H(+)</text>
        <dbReference type="Rhea" id="RHEA:11364"/>
        <dbReference type="ChEBI" id="CHEBI:15361"/>
        <dbReference type="ChEBI" id="CHEBI:15377"/>
        <dbReference type="ChEBI" id="CHEBI:15378"/>
        <dbReference type="ChEBI" id="CHEBI:30616"/>
        <dbReference type="ChEBI" id="CHEBI:43474"/>
        <dbReference type="ChEBI" id="CHEBI:58702"/>
        <dbReference type="ChEBI" id="CHEBI:456215"/>
        <dbReference type="EC" id="2.7.9.2"/>
    </reaction>
</comment>
<keyword evidence="11" id="KW-0067">ATP-binding</keyword>
<evidence type="ECO:0000256" key="7">
    <source>
        <dbReference type="ARBA" id="ARBA00022679"/>
    </source>
</evidence>
<comment type="function">
    <text evidence="2">Catalyzes the phosphorylation of pyruvate to phosphoenolpyruvate.</text>
</comment>
<evidence type="ECO:0000256" key="5">
    <source>
        <dbReference type="ARBA" id="ARBA00011996"/>
    </source>
</evidence>
<gene>
    <name evidence="16" type="ORF">COT42_07480</name>
</gene>
<comment type="cofactor">
    <cofactor evidence="1">
        <name>Mg(2+)</name>
        <dbReference type="ChEBI" id="CHEBI:18420"/>
    </cofactor>
</comment>
<accession>A0A2H0XUI8</accession>
<evidence type="ECO:0000313" key="16">
    <source>
        <dbReference type="EMBL" id="PIS28620.1"/>
    </source>
</evidence>
<dbReference type="GO" id="GO:0046872">
    <property type="term" value="F:metal ion binding"/>
    <property type="evidence" value="ECO:0007669"/>
    <property type="project" value="UniProtKB-KW"/>
</dbReference>
<comment type="similarity">
    <text evidence="4">Belongs to the PEP-utilizing enzyme family.</text>
</comment>
<dbReference type="GO" id="GO:0005524">
    <property type="term" value="F:ATP binding"/>
    <property type="evidence" value="ECO:0007669"/>
    <property type="project" value="UniProtKB-KW"/>
</dbReference>